<dbReference type="SUPFAM" id="SSF46689">
    <property type="entry name" value="Homeodomain-like"/>
    <property type="match status" value="1"/>
</dbReference>
<reference evidence="3" key="1">
    <citation type="submission" date="2018-12" db="EMBL/GenBank/DDBJ databases">
        <title>Tengunoibacter tsumagoiensis gen. nov., sp. nov., Dictyobacter kobayashii sp. nov., D. alpinus sp. nov., and D. joshuensis sp. nov. and description of Dictyobacteraceae fam. nov. within the order Ktedonobacterales isolated from Tengu-no-mugimeshi.</title>
        <authorList>
            <person name="Wang C.M."/>
            <person name="Zheng Y."/>
            <person name="Sakai Y."/>
            <person name="Toyoda A."/>
            <person name="Minakuchi Y."/>
            <person name="Abe K."/>
            <person name="Yokota A."/>
            <person name="Yabe S."/>
        </authorList>
    </citation>
    <scope>NUCLEOTIDE SEQUENCE [LARGE SCALE GENOMIC DNA]</scope>
    <source>
        <strain evidence="3">Uno11</strain>
    </source>
</reference>
<protein>
    <submittedName>
        <fullName evidence="2">Uncharacterized protein</fullName>
    </submittedName>
</protein>
<organism evidence="2 3">
    <name type="scientific">Dictyobacter kobayashii</name>
    <dbReference type="NCBI Taxonomy" id="2014872"/>
    <lineage>
        <taxon>Bacteria</taxon>
        <taxon>Bacillati</taxon>
        <taxon>Chloroflexota</taxon>
        <taxon>Ktedonobacteria</taxon>
        <taxon>Ktedonobacterales</taxon>
        <taxon>Dictyobacteraceae</taxon>
        <taxon>Dictyobacter</taxon>
    </lineage>
</organism>
<evidence type="ECO:0000313" key="3">
    <source>
        <dbReference type="Proteomes" id="UP000287188"/>
    </source>
</evidence>
<evidence type="ECO:0000313" key="2">
    <source>
        <dbReference type="EMBL" id="GCE21928.1"/>
    </source>
</evidence>
<dbReference type="AlphaFoldDB" id="A0A402AS43"/>
<feature type="compositionally biased region" description="Polar residues" evidence="1">
    <location>
        <begin position="511"/>
        <end position="521"/>
    </location>
</feature>
<gene>
    <name evidence="2" type="ORF">KDK_57280</name>
</gene>
<feature type="region of interest" description="Disordered" evidence="1">
    <location>
        <begin position="507"/>
        <end position="552"/>
    </location>
</feature>
<accession>A0A402AS43</accession>
<dbReference type="Proteomes" id="UP000287188">
    <property type="component" value="Unassembled WGS sequence"/>
</dbReference>
<proteinExistence type="predicted"/>
<evidence type="ECO:0000256" key="1">
    <source>
        <dbReference type="SAM" id="MobiDB-lite"/>
    </source>
</evidence>
<feature type="region of interest" description="Disordered" evidence="1">
    <location>
        <begin position="588"/>
        <end position="622"/>
    </location>
</feature>
<feature type="compositionally biased region" description="Basic and acidic residues" evidence="1">
    <location>
        <begin position="525"/>
        <end position="552"/>
    </location>
</feature>
<keyword evidence="3" id="KW-1185">Reference proteome</keyword>
<feature type="compositionally biased region" description="Polar residues" evidence="1">
    <location>
        <begin position="588"/>
        <end position="605"/>
    </location>
</feature>
<sequence>MEDDKRGDRNLAKAEAARRLAHIQRGVFWLGTERTLTRQRHYNLVFLHARRRPFPAFAEIAVALQEIWPWGEVASVEEIESRLVSRWPANLVEATIWKVVGDSLAAGHLLVNLEMHTLDRKVPLALLPPGAPFLAPDALPETLLPEAEVLPQSIELQTSPSISGSTFDASVLSDTQQERFHRNVRAVEQVLAGVQQTKVATETGIPRSTLGRMVRRTRELGQIACVPRGTYVRKTTMHPAFQECIHRLFLLPTRLTMVAIAEHTEMHQVTARLSSQTGTDVQLPSYKQVRTEIARLKKDPDLVAVREQAKSLPRPRSSPESFVLSLPSPALLAQVDDAHDLSLQHLMFLKEVTDQGRLQYNHRIGLCLVAAGRGTTIPLKEILDQPETMWLQFRRRMDKLEPFCRIAGHTSEEVYEVLATVEIAYRELFPQLNLRQWSGIIYAWLTHSLLDPTNSGRVTMDNLMKLVTAALERTYEAGKVDVQEEALEQAAELLMLRRNTFRIIDGAGPSVNDQDTVSESPAETKPVDAKKESQTLSPEPEHVSQKRLESQKHPATQSKCAFCGVVPIDLQQFLDSGVSLVECPDCTSTSSLTPHKETSNSNRTSAAKHARLQQSRDGLDAK</sequence>
<name>A0A402AS43_9CHLR</name>
<dbReference type="EMBL" id="BIFS01000001">
    <property type="protein sequence ID" value="GCE21928.1"/>
    <property type="molecule type" value="Genomic_DNA"/>
</dbReference>
<comment type="caution">
    <text evidence="2">The sequence shown here is derived from an EMBL/GenBank/DDBJ whole genome shotgun (WGS) entry which is preliminary data.</text>
</comment>
<dbReference type="InterPro" id="IPR009057">
    <property type="entry name" value="Homeodomain-like_sf"/>
</dbReference>